<keyword evidence="4" id="KW-1185">Reference proteome</keyword>
<dbReference type="Gene3D" id="1.10.10.880">
    <property type="entry name" value="Anti sigma-E protein RseA, N-terminal domain"/>
    <property type="match status" value="1"/>
</dbReference>
<proteinExistence type="predicted"/>
<dbReference type="SUPFAM" id="SSF89069">
    <property type="entry name" value="N-terminal, cytoplasmic domain of anti-sigmaE factor RseA"/>
    <property type="match status" value="1"/>
</dbReference>
<organism evidence="3 4">
    <name type="scientific">Marinobacter xestospongiae</name>
    <dbReference type="NCBI Taxonomy" id="994319"/>
    <lineage>
        <taxon>Bacteria</taxon>
        <taxon>Pseudomonadati</taxon>
        <taxon>Pseudomonadota</taxon>
        <taxon>Gammaproteobacteria</taxon>
        <taxon>Pseudomonadales</taxon>
        <taxon>Marinobacteraceae</taxon>
        <taxon>Marinobacter</taxon>
    </lineage>
</organism>
<protein>
    <submittedName>
        <fullName evidence="3">Sigma-E factor negative regulatory protein</fullName>
    </submittedName>
</protein>
<sequence length="196" mass="21100">MDERLKESLSAMLDDQADELSVRRVLACPDQDEVRAQWQRWQTVRDLLHDSHGPDGIDTDAVDISAQVRQALHGPQADETEVAADAAVAVAGDRRKNWHWTAVAMVFAGLLVGFGMGSSWGPYSADGYVPVVSEQPRGAGVGAGVAVPEVALQRLDDAQWEQLSRYLLEHAQHNSVAAGRGAVGYARLASVSAPAY</sequence>
<reference evidence="3 4" key="1">
    <citation type="submission" date="2023-10" db="EMBL/GenBank/DDBJ databases">
        <title>Characteristics and mechanism of a salt-tolerant marine origin heterotrophic nitrifying- aerobic denitrifying bacteria Marinobacter xestospongiae HN1.</title>
        <authorList>
            <person name="Qi R."/>
        </authorList>
    </citation>
    <scope>NUCLEOTIDE SEQUENCE [LARGE SCALE GENOMIC DNA]</scope>
    <source>
        <strain evidence="3 4">HN1</strain>
    </source>
</reference>
<feature type="domain" description="Anti sigma-E protein RseA N-terminal" evidence="2">
    <location>
        <begin position="6"/>
        <end position="80"/>
    </location>
</feature>
<dbReference type="InterPro" id="IPR036147">
    <property type="entry name" value="Anti-sigma_E_RseA_N_sf"/>
</dbReference>
<dbReference type="RefSeq" id="WP_316972312.1">
    <property type="nucleotide sequence ID" value="NZ_JAWIIJ010000001.1"/>
</dbReference>
<comment type="caution">
    <text evidence="3">The sequence shown here is derived from an EMBL/GenBank/DDBJ whole genome shotgun (WGS) entry which is preliminary data.</text>
</comment>
<dbReference type="Proteomes" id="UP001269819">
    <property type="component" value="Unassembled WGS sequence"/>
</dbReference>
<dbReference type="EMBL" id="JAWIIJ010000001">
    <property type="protein sequence ID" value="MDV2077332.1"/>
    <property type="molecule type" value="Genomic_DNA"/>
</dbReference>
<evidence type="ECO:0000259" key="2">
    <source>
        <dbReference type="Pfam" id="PF03872"/>
    </source>
</evidence>
<keyword evidence="1" id="KW-1133">Transmembrane helix</keyword>
<evidence type="ECO:0000313" key="4">
    <source>
        <dbReference type="Proteomes" id="UP001269819"/>
    </source>
</evidence>
<accession>A0ABU3VSU9</accession>
<evidence type="ECO:0000256" key="1">
    <source>
        <dbReference type="SAM" id="Phobius"/>
    </source>
</evidence>
<keyword evidence="1" id="KW-0472">Membrane</keyword>
<dbReference type="Pfam" id="PF03872">
    <property type="entry name" value="RseA_N"/>
    <property type="match status" value="1"/>
</dbReference>
<dbReference type="InterPro" id="IPR005572">
    <property type="entry name" value="Anti-sigma_E_RseA_N"/>
</dbReference>
<keyword evidence="1" id="KW-0812">Transmembrane</keyword>
<name>A0ABU3VSU9_9GAMM</name>
<gene>
    <name evidence="3" type="ORF">RYS15_01490</name>
</gene>
<evidence type="ECO:0000313" key="3">
    <source>
        <dbReference type="EMBL" id="MDV2077332.1"/>
    </source>
</evidence>
<dbReference type="CDD" id="cd16328">
    <property type="entry name" value="RseA_N"/>
    <property type="match status" value="1"/>
</dbReference>
<feature type="transmembrane region" description="Helical" evidence="1">
    <location>
        <begin position="100"/>
        <end position="120"/>
    </location>
</feature>